<comment type="caution">
    <text evidence="2">The sequence shown here is derived from an EMBL/GenBank/DDBJ whole genome shotgun (WGS) entry which is preliminary data.</text>
</comment>
<dbReference type="EMBL" id="JABFUD020000019">
    <property type="protein sequence ID" value="KAI5065291.1"/>
    <property type="molecule type" value="Genomic_DNA"/>
</dbReference>
<feature type="region of interest" description="Disordered" evidence="1">
    <location>
        <begin position="144"/>
        <end position="168"/>
    </location>
</feature>
<gene>
    <name evidence="2" type="ORF">GOP47_0019986</name>
</gene>
<protein>
    <submittedName>
        <fullName evidence="2">Uncharacterized protein</fullName>
    </submittedName>
</protein>
<name>A0A9D4ZA61_ADICA</name>
<evidence type="ECO:0000256" key="1">
    <source>
        <dbReference type="SAM" id="MobiDB-lite"/>
    </source>
</evidence>
<reference evidence="2" key="1">
    <citation type="submission" date="2021-01" db="EMBL/GenBank/DDBJ databases">
        <title>Adiantum capillus-veneris genome.</title>
        <authorList>
            <person name="Fang Y."/>
            <person name="Liao Q."/>
        </authorList>
    </citation>
    <scope>NUCLEOTIDE SEQUENCE</scope>
    <source>
        <strain evidence="2">H3</strain>
        <tissue evidence="2">Leaf</tissue>
    </source>
</reference>
<sequence>MVLRKEITSSACGFMKDVEKQALKKVDTLRMAAQRLSFRFLMVLVSKNVEDHVRAGVHLAFSTLADSGWLLIMVSTAGEAIGWVERFCRVAEMVVHRRILVLHHGAYGHFESFGGPIECLCSVLFMVHRVGYVLPLLRRRKRSREDPSTSLDIDDEGDMPSRANPFDD</sequence>
<dbReference type="AlphaFoldDB" id="A0A9D4ZA61"/>
<proteinExistence type="predicted"/>
<accession>A0A9D4ZA61</accession>
<dbReference type="Proteomes" id="UP000886520">
    <property type="component" value="Chromosome 19"/>
</dbReference>
<keyword evidence="3" id="KW-1185">Reference proteome</keyword>
<evidence type="ECO:0000313" key="3">
    <source>
        <dbReference type="Proteomes" id="UP000886520"/>
    </source>
</evidence>
<organism evidence="2 3">
    <name type="scientific">Adiantum capillus-veneris</name>
    <name type="common">Maidenhair fern</name>
    <dbReference type="NCBI Taxonomy" id="13818"/>
    <lineage>
        <taxon>Eukaryota</taxon>
        <taxon>Viridiplantae</taxon>
        <taxon>Streptophyta</taxon>
        <taxon>Embryophyta</taxon>
        <taxon>Tracheophyta</taxon>
        <taxon>Polypodiopsida</taxon>
        <taxon>Polypodiidae</taxon>
        <taxon>Polypodiales</taxon>
        <taxon>Pteridineae</taxon>
        <taxon>Pteridaceae</taxon>
        <taxon>Vittarioideae</taxon>
        <taxon>Adiantum</taxon>
    </lineage>
</organism>
<evidence type="ECO:0000313" key="2">
    <source>
        <dbReference type="EMBL" id="KAI5065291.1"/>
    </source>
</evidence>